<dbReference type="RefSeq" id="XP_056504371.1">
    <property type="nucleotide sequence ID" value="XM_056641877.1"/>
</dbReference>
<dbReference type="AlphaFoldDB" id="A0A9W9PBC2"/>
<name>A0A9W9PBC2_PENCI</name>
<gene>
    <name evidence="2" type="ORF">N7469_002957</name>
</gene>
<comment type="caution">
    <text evidence="2">The sequence shown here is derived from an EMBL/GenBank/DDBJ whole genome shotgun (WGS) entry which is preliminary data.</text>
</comment>
<reference evidence="2" key="1">
    <citation type="submission" date="2022-11" db="EMBL/GenBank/DDBJ databases">
        <authorList>
            <person name="Petersen C."/>
        </authorList>
    </citation>
    <scope>NUCLEOTIDE SEQUENCE</scope>
    <source>
        <strain evidence="2">IBT 23319</strain>
    </source>
</reference>
<feature type="signal peptide" evidence="1">
    <location>
        <begin position="1"/>
        <end position="19"/>
    </location>
</feature>
<dbReference type="GeneID" id="81381044"/>
<reference evidence="2" key="2">
    <citation type="journal article" date="2023" name="IMA Fungus">
        <title>Comparative genomic study of the Penicillium genus elucidates a diverse pangenome and 15 lateral gene transfer events.</title>
        <authorList>
            <person name="Petersen C."/>
            <person name="Sorensen T."/>
            <person name="Nielsen M.R."/>
            <person name="Sondergaard T.E."/>
            <person name="Sorensen J.L."/>
            <person name="Fitzpatrick D.A."/>
            <person name="Frisvad J.C."/>
            <person name="Nielsen K.L."/>
        </authorList>
    </citation>
    <scope>NUCLEOTIDE SEQUENCE</scope>
    <source>
        <strain evidence="2">IBT 23319</strain>
    </source>
</reference>
<keyword evidence="1" id="KW-0732">Signal</keyword>
<proteinExistence type="predicted"/>
<protein>
    <recommendedName>
        <fullName evidence="4">SnoaL-like domain-containing protein</fullName>
    </recommendedName>
</protein>
<dbReference type="OrthoDB" id="10264449at2759"/>
<sequence length="177" mass="19690">MIIHHYLIVGLAILASASSRSTQKILTGPECDASGLIDPDSHDSCSGNGLVIDPISGHSRPLVGHHAIAGQYHDLLHFYVNALRRVSMLFMDHADKFEIHPMAIHGGCNSEWSVGEINSKGVMNSGEAFDIVNVWVTQWDHNQQMAEIRTYIDSTRISEALEKNEIWWNGTTDRDNL</sequence>
<dbReference type="Proteomes" id="UP001147733">
    <property type="component" value="Unassembled WGS sequence"/>
</dbReference>
<accession>A0A9W9PBC2</accession>
<evidence type="ECO:0008006" key="4">
    <source>
        <dbReference type="Google" id="ProtNLM"/>
    </source>
</evidence>
<dbReference type="InterPro" id="IPR032710">
    <property type="entry name" value="NTF2-like_dom_sf"/>
</dbReference>
<feature type="chain" id="PRO_5040763174" description="SnoaL-like domain-containing protein" evidence="1">
    <location>
        <begin position="20"/>
        <end position="177"/>
    </location>
</feature>
<keyword evidence="3" id="KW-1185">Reference proteome</keyword>
<dbReference type="EMBL" id="JAPQKT010000002">
    <property type="protein sequence ID" value="KAJ5241366.1"/>
    <property type="molecule type" value="Genomic_DNA"/>
</dbReference>
<organism evidence="2 3">
    <name type="scientific">Penicillium citrinum</name>
    <dbReference type="NCBI Taxonomy" id="5077"/>
    <lineage>
        <taxon>Eukaryota</taxon>
        <taxon>Fungi</taxon>
        <taxon>Dikarya</taxon>
        <taxon>Ascomycota</taxon>
        <taxon>Pezizomycotina</taxon>
        <taxon>Eurotiomycetes</taxon>
        <taxon>Eurotiomycetidae</taxon>
        <taxon>Eurotiales</taxon>
        <taxon>Aspergillaceae</taxon>
        <taxon>Penicillium</taxon>
    </lineage>
</organism>
<evidence type="ECO:0000256" key="1">
    <source>
        <dbReference type="SAM" id="SignalP"/>
    </source>
</evidence>
<evidence type="ECO:0000313" key="3">
    <source>
        <dbReference type="Proteomes" id="UP001147733"/>
    </source>
</evidence>
<dbReference type="SUPFAM" id="SSF54427">
    <property type="entry name" value="NTF2-like"/>
    <property type="match status" value="1"/>
</dbReference>
<evidence type="ECO:0000313" key="2">
    <source>
        <dbReference type="EMBL" id="KAJ5241366.1"/>
    </source>
</evidence>